<protein>
    <recommendedName>
        <fullName evidence="8 9">Multifunctional fusion protein</fullName>
    </recommendedName>
    <domain>
        <recommendedName>
            <fullName evidence="8">6-phosphogluconate dehydrogenase, decarboxylating</fullName>
            <ecNumber evidence="8">1.1.1.44</ecNumber>
        </recommendedName>
    </domain>
    <domain>
        <recommendedName>
            <fullName evidence="9">Hexosyltransferase</fullName>
            <ecNumber evidence="9">2.4.1.-</ecNumber>
        </recommendedName>
    </domain>
</protein>
<dbReference type="PRINTS" id="PR00076">
    <property type="entry name" value="6PGDHDRGNASE"/>
</dbReference>
<dbReference type="InterPro" id="IPR002495">
    <property type="entry name" value="Glyco_trans_8"/>
</dbReference>
<evidence type="ECO:0000256" key="9">
    <source>
        <dbReference type="RuleBase" id="RU362027"/>
    </source>
</evidence>
<keyword evidence="7 8" id="KW-0570">Pentose shunt</keyword>
<dbReference type="GO" id="GO:0016757">
    <property type="term" value="F:glycosyltransferase activity"/>
    <property type="evidence" value="ECO:0007669"/>
    <property type="project" value="UniProtKB-KW"/>
</dbReference>
<evidence type="ECO:0000256" key="3">
    <source>
        <dbReference type="ARBA" id="ARBA00022676"/>
    </source>
</evidence>
<keyword evidence="6 8" id="KW-0311">Gluconate utilization</keyword>
<dbReference type="EMBL" id="JAAGAX010000067">
    <property type="protein sequence ID" value="KAF2282749.1"/>
    <property type="molecule type" value="Genomic_DNA"/>
</dbReference>
<dbReference type="InterPro" id="IPR036291">
    <property type="entry name" value="NAD(P)-bd_dom_sf"/>
</dbReference>
<dbReference type="Gene3D" id="1.10.1040.10">
    <property type="entry name" value="N-(1-d-carboxylethyl)-l-norvaline Dehydrogenase, domain 2"/>
    <property type="match status" value="1"/>
</dbReference>
<keyword evidence="4" id="KW-0808">Transferase</keyword>
<dbReference type="GO" id="GO:0006098">
    <property type="term" value="P:pentose-phosphate shunt"/>
    <property type="evidence" value="ECO:0007669"/>
    <property type="project" value="UniProtKB-UniPathway"/>
</dbReference>
<accession>A0A6A6K5S9</accession>
<dbReference type="FunFam" id="1.20.5.320:FF:000001">
    <property type="entry name" value="6-phosphogluconate dehydrogenase, decarboxylating"/>
    <property type="match status" value="1"/>
</dbReference>
<dbReference type="UniPathway" id="UPA00115">
    <property type="reaction ID" value="UER00410"/>
</dbReference>
<keyword evidence="5 8" id="KW-0560">Oxidoreductase</keyword>
<dbReference type="GO" id="GO:0004616">
    <property type="term" value="F:phosphogluconate dehydrogenase (decarboxylating) activity"/>
    <property type="evidence" value="ECO:0007669"/>
    <property type="project" value="UniProtKB-EC"/>
</dbReference>
<dbReference type="GO" id="GO:0050661">
    <property type="term" value="F:NADP binding"/>
    <property type="evidence" value="ECO:0007669"/>
    <property type="project" value="InterPro"/>
</dbReference>
<dbReference type="InterPro" id="IPR013328">
    <property type="entry name" value="6PGD_dom2"/>
</dbReference>
<evidence type="ECO:0000313" key="12">
    <source>
        <dbReference type="Proteomes" id="UP000467840"/>
    </source>
</evidence>
<gene>
    <name evidence="11" type="ORF">GH714_043158</name>
</gene>
<evidence type="ECO:0000256" key="6">
    <source>
        <dbReference type="ARBA" id="ARBA00023064"/>
    </source>
</evidence>
<evidence type="ECO:0000256" key="5">
    <source>
        <dbReference type="ARBA" id="ARBA00023002"/>
    </source>
</evidence>
<comment type="catalytic activity">
    <reaction evidence="8">
        <text>6-phospho-D-gluconate + NADP(+) = D-ribulose 5-phosphate + CO2 + NADPH</text>
        <dbReference type="Rhea" id="RHEA:10116"/>
        <dbReference type="ChEBI" id="CHEBI:16526"/>
        <dbReference type="ChEBI" id="CHEBI:57783"/>
        <dbReference type="ChEBI" id="CHEBI:58121"/>
        <dbReference type="ChEBI" id="CHEBI:58349"/>
        <dbReference type="ChEBI" id="CHEBI:58759"/>
        <dbReference type="EC" id="1.1.1.44"/>
    </reaction>
</comment>
<dbReference type="SUPFAM" id="SSF51735">
    <property type="entry name" value="NAD(P)-binding Rossmann-fold domains"/>
    <property type="match status" value="1"/>
</dbReference>
<dbReference type="SUPFAM" id="SSF53448">
    <property type="entry name" value="Nucleotide-diphospho-sugar transferases"/>
    <property type="match status" value="1"/>
</dbReference>
<dbReference type="Pfam" id="PF01501">
    <property type="entry name" value="Glyco_transf_8"/>
    <property type="match status" value="1"/>
</dbReference>
<keyword evidence="8" id="KW-0521">NADP</keyword>
<dbReference type="InterPro" id="IPR006115">
    <property type="entry name" value="6PGDH_NADP-bd"/>
</dbReference>
<reference evidence="11 12" key="1">
    <citation type="journal article" date="2020" name="Mol. Plant">
        <title>The Chromosome-Based Rubber Tree Genome Provides New Insights into Spurge Genome Evolution and Rubber Biosynthesis.</title>
        <authorList>
            <person name="Liu J."/>
            <person name="Shi C."/>
            <person name="Shi C.C."/>
            <person name="Li W."/>
            <person name="Zhang Q.J."/>
            <person name="Zhang Y."/>
            <person name="Li K."/>
            <person name="Lu H.F."/>
            <person name="Shi C."/>
            <person name="Zhu S.T."/>
            <person name="Xiao Z.Y."/>
            <person name="Nan H."/>
            <person name="Yue Y."/>
            <person name="Zhu X.G."/>
            <person name="Wu Y."/>
            <person name="Hong X.N."/>
            <person name="Fan G.Y."/>
            <person name="Tong Y."/>
            <person name="Zhang D."/>
            <person name="Mao C.L."/>
            <person name="Liu Y.L."/>
            <person name="Hao S.J."/>
            <person name="Liu W.Q."/>
            <person name="Lv M.Q."/>
            <person name="Zhang H.B."/>
            <person name="Liu Y."/>
            <person name="Hu-Tang G.R."/>
            <person name="Wang J.P."/>
            <person name="Wang J.H."/>
            <person name="Sun Y.H."/>
            <person name="Ni S.B."/>
            <person name="Chen W.B."/>
            <person name="Zhang X.C."/>
            <person name="Jiao Y.N."/>
            <person name="Eichler E.E."/>
            <person name="Li G.H."/>
            <person name="Liu X."/>
            <person name="Gao L.Z."/>
        </authorList>
    </citation>
    <scope>NUCLEOTIDE SEQUENCE [LARGE SCALE GENOMIC DNA]</scope>
    <source>
        <strain evidence="12">cv. GT1</strain>
        <tissue evidence="11">Leaf</tissue>
    </source>
</reference>
<evidence type="ECO:0000256" key="7">
    <source>
        <dbReference type="ARBA" id="ARBA00023126"/>
    </source>
</evidence>
<evidence type="ECO:0000256" key="2">
    <source>
        <dbReference type="ARBA" id="ARBA00008419"/>
    </source>
</evidence>
<dbReference type="InterPro" id="IPR008927">
    <property type="entry name" value="6-PGluconate_DH-like_C_sf"/>
</dbReference>
<dbReference type="SMART" id="SM01350">
    <property type="entry name" value="6PGD"/>
    <property type="match status" value="1"/>
</dbReference>
<name>A0A6A6K5S9_HEVBR</name>
<comment type="similarity">
    <text evidence="2 8">Belongs to the 6-phosphogluconate dehydrogenase family.</text>
</comment>
<comment type="pathway">
    <text evidence="1 8">Carbohydrate degradation; pentose phosphate pathway; D-ribulose 5-phosphate from D-glucose 6-phosphate (oxidative stage): step 3/3.</text>
</comment>
<dbReference type="Gene3D" id="1.20.5.320">
    <property type="entry name" value="6-Phosphogluconate Dehydrogenase, domain 3"/>
    <property type="match status" value="1"/>
</dbReference>
<dbReference type="Pfam" id="PF03446">
    <property type="entry name" value="NAD_binding_2"/>
    <property type="match status" value="1"/>
</dbReference>
<organism evidence="11 12">
    <name type="scientific">Hevea brasiliensis</name>
    <name type="common">Para rubber tree</name>
    <name type="synonym">Siphonia brasiliensis</name>
    <dbReference type="NCBI Taxonomy" id="3981"/>
    <lineage>
        <taxon>Eukaryota</taxon>
        <taxon>Viridiplantae</taxon>
        <taxon>Streptophyta</taxon>
        <taxon>Embryophyta</taxon>
        <taxon>Tracheophyta</taxon>
        <taxon>Spermatophyta</taxon>
        <taxon>Magnoliopsida</taxon>
        <taxon>eudicotyledons</taxon>
        <taxon>Gunneridae</taxon>
        <taxon>Pentapetalae</taxon>
        <taxon>rosids</taxon>
        <taxon>fabids</taxon>
        <taxon>Malpighiales</taxon>
        <taxon>Euphorbiaceae</taxon>
        <taxon>Crotonoideae</taxon>
        <taxon>Micrandreae</taxon>
        <taxon>Hevea</taxon>
    </lineage>
</organism>
<comment type="caution">
    <text evidence="11">The sequence shown here is derived from an EMBL/GenBank/DDBJ whole genome shotgun (WGS) entry which is preliminary data.</text>
</comment>
<dbReference type="GO" id="GO:0019521">
    <property type="term" value="P:D-gluconate metabolic process"/>
    <property type="evidence" value="ECO:0007669"/>
    <property type="project" value="UniProtKB-KW"/>
</dbReference>
<dbReference type="Proteomes" id="UP000467840">
    <property type="component" value="Unassembled WGS sequence"/>
</dbReference>
<dbReference type="InterPro" id="IPR006183">
    <property type="entry name" value="Pgluconate_DH"/>
</dbReference>
<evidence type="ECO:0000256" key="4">
    <source>
        <dbReference type="ARBA" id="ARBA00022679"/>
    </source>
</evidence>
<dbReference type="FunFam" id="1.10.1040.10:FF:000002">
    <property type="entry name" value="6-phosphogluconate dehydrogenase, decarboxylating"/>
    <property type="match status" value="1"/>
</dbReference>
<dbReference type="Gene3D" id="3.90.550.10">
    <property type="entry name" value="Spore Coat Polysaccharide Biosynthesis Protein SpsA, Chain A"/>
    <property type="match status" value="1"/>
</dbReference>
<keyword evidence="12" id="KW-1185">Reference proteome</keyword>
<dbReference type="InterPro" id="IPR006113">
    <property type="entry name" value="6PGDH_Gnd/GntZ"/>
</dbReference>
<evidence type="ECO:0000256" key="8">
    <source>
        <dbReference type="RuleBase" id="RU000485"/>
    </source>
</evidence>
<evidence type="ECO:0000313" key="11">
    <source>
        <dbReference type="EMBL" id="KAF2282749.1"/>
    </source>
</evidence>
<dbReference type="NCBIfam" id="TIGR00873">
    <property type="entry name" value="gnd"/>
    <property type="match status" value="1"/>
</dbReference>
<dbReference type="EC" id="2.4.1.-" evidence="9"/>
<proteinExistence type="inferred from homology"/>
<dbReference type="Gene3D" id="3.40.50.720">
    <property type="entry name" value="NAD(P)-binding Rossmann-like Domain"/>
    <property type="match status" value="1"/>
</dbReference>
<dbReference type="SUPFAM" id="SSF48179">
    <property type="entry name" value="6-phosphogluconate dehydrogenase C-terminal domain-like"/>
    <property type="match status" value="1"/>
</dbReference>
<dbReference type="FunFam" id="3.40.50.720:FF:000007">
    <property type="entry name" value="6-phosphogluconate dehydrogenase, decarboxylating"/>
    <property type="match status" value="1"/>
</dbReference>
<dbReference type="Pfam" id="PF00393">
    <property type="entry name" value="6PGD"/>
    <property type="match status" value="1"/>
</dbReference>
<feature type="domain" description="6-phosphogluconate dehydrogenase C-terminal" evidence="10">
    <location>
        <begin position="347"/>
        <end position="641"/>
    </location>
</feature>
<dbReference type="AlphaFoldDB" id="A0A6A6K5S9"/>
<comment type="similarity">
    <text evidence="9">Belongs to the glycosyltransferase 8 family.</text>
</comment>
<keyword evidence="3" id="KW-0328">Glycosyltransferase</keyword>
<dbReference type="EC" id="1.1.1.44" evidence="8"/>
<dbReference type="PANTHER" id="PTHR11811">
    <property type="entry name" value="6-PHOSPHOGLUCONATE DEHYDROGENASE"/>
    <property type="match status" value="1"/>
</dbReference>
<dbReference type="InterPro" id="IPR006114">
    <property type="entry name" value="6PGDH_C"/>
</dbReference>
<dbReference type="InterPro" id="IPR029044">
    <property type="entry name" value="Nucleotide-diphossugar_trans"/>
</dbReference>
<dbReference type="NCBIfam" id="NF006765">
    <property type="entry name" value="PRK09287.1"/>
    <property type="match status" value="1"/>
</dbReference>
<evidence type="ECO:0000259" key="10">
    <source>
        <dbReference type="SMART" id="SM01350"/>
    </source>
</evidence>
<sequence>MLNHLRFYPPEIYPKLHKTLFFDNDVVVQKEFTGLWRIDLDGKVNGAVETCFGSFHRYAELGDVKSALNSIITGRACAAVVRYNGNMKPWLDIAMNQYKNLWTKCVDNDMEFVQTCNFGLQLNTTLAALLSRHTMKSCVRMFFLRYGLESFCGLSLSIGKSMAAPSKPTRIGLAGLAVMGQNLALNIAEKGFPISVYNRTTSKVDETVERAKKEGDLPLYGFHDPESFVQSIQKPRVIIMLVKAGAPVDQTIKTLSAYMEKGDCIIDGGNEWYENTERREKAMAELGLLYLGMGVSGGEEGARHGPSLMPGGSFEAYKYIEDILLKVAAQVPDSGPCVTFVGKGGSGNFVKMVHNGIEYGDMQLIAEAYDVLKSVGKLSNEELQNVFSEWNKGELLSFLIEITADIFGIKDDKGDGYLVDKVLDKTGMKGTGKWTVQQAADLSVAAPTIASSLDARFLSGLKEERVEAAKVFKAGGFGEILTDQVVDKNKLIDDVRQALYASKICSYAQGMNLIRAKSIEKGWDLKLGELARIWKGGCIIRAVFLDRIKKAYDRNPDLANLLVDPEFAKEIIERHSAWRRVVCLAINSGISTPGMSSSLAYFDTYRRERLPANLVQAQRDYFGAHTYERVDTEGSFHTEWFKIARELKN</sequence>
<evidence type="ECO:0000256" key="1">
    <source>
        <dbReference type="ARBA" id="ARBA00004874"/>
    </source>
</evidence>